<dbReference type="AlphaFoldDB" id="A0A5C1DH03"/>
<sequence>MKWRAGWLAACTGLAWIQAAAAGQYVDIAGGRFRSAMSVDGAAVTVAAYKLRAEPVTNAEFLGFVLSHPQWRRDRAPALFAAAGYLAAWRTASDYGKLLARAPVTQVSWYAARAYCASEGARLPTWHEWERAAAADDKRADARDDPAWREQILRWYEQPGGRGLPSVGRDVNFWGVADLHGSIYEWVEDFNGLFVSTDSRAQGEQRTLATCGAAALSLGDRENYAILMRIAMLVALNGNDAPQVMGFRCAKDSEERAP</sequence>
<dbReference type="Pfam" id="PF03781">
    <property type="entry name" value="FGE-sulfatase"/>
    <property type="match status" value="1"/>
</dbReference>
<protein>
    <submittedName>
        <fullName evidence="3">Formylglycine-generating enzyme family protein</fullName>
    </submittedName>
</protein>
<dbReference type="RefSeq" id="WP_149295623.1">
    <property type="nucleotide sequence ID" value="NZ_CP043473.1"/>
</dbReference>
<feature type="signal peptide" evidence="1">
    <location>
        <begin position="1"/>
        <end position="21"/>
    </location>
</feature>
<evidence type="ECO:0000313" key="3">
    <source>
        <dbReference type="EMBL" id="QEL55257.1"/>
    </source>
</evidence>
<feature type="chain" id="PRO_5022909796" evidence="1">
    <location>
        <begin position="22"/>
        <end position="258"/>
    </location>
</feature>
<dbReference type="GO" id="GO:0120147">
    <property type="term" value="F:formylglycine-generating oxidase activity"/>
    <property type="evidence" value="ECO:0007669"/>
    <property type="project" value="TreeGrafter"/>
</dbReference>
<organism evidence="3 4">
    <name type="scientific">Chromobacterium paludis</name>
    <dbReference type="NCBI Taxonomy" id="2605945"/>
    <lineage>
        <taxon>Bacteria</taxon>
        <taxon>Pseudomonadati</taxon>
        <taxon>Pseudomonadota</taxon>
        <taxon>Betaproteobacteria</taxon>
        <taxon>Neisseriales</taxon>
        <taxon>Chromobacteriaceae</taxon>
        <taxon>Chromobacterium</taxon>
    </lineage>
</organism>
<dbReference type="EMBL" id="CP043473">
    <property type="protein sequence ID" value="QEL55257.1"/>
    <property type="molecule type" value="Genomic_DNA"/>
</dbReference>
<dbReference type="Proteomes" id="UP000322079">
    <property type="component" value="Chromosome"/>
</dbReference>
<gene>
    <name evidence="3" type="ORF">FYK34_06600</name>
</gene>
<keyword evidence="4" id="KW-1185">Reference proteome</keyword>
<dbReference type="Gene3D" id="3.90.1580.10">
    <property type="entry name" value="paralog of FGE (formylglycine-generating enzyme)"/>
    <property type="match status" value="1"/>
</dbReference>
<reference evidence="3 4" key="1">
    <citation type="submission" date="2019-08" db="EMBL/GenBank/DDBJ databases">
        <title>Chromobacterium paludis, a novel bacterium isolated from a Maryland marsh pond.</title>
        <authorList>
            <person name="Blackburn M.B."/>
            <person name="Gundersen-Rindal D.E."/>
        </authorList>
    </citation>
    <scope>NUCLEOTIDE SEQUENCE [LARGE SCALE GENOMIC DNA]</scope>
    <source>
        <strain evidence="4">IIBBL 257-1</strain>
    </source>
</reference>
<dbReference type="InterPro" id="IPR005532">
    <property type="entry name" value="SUMF_dom"/>
</dbReference>
<dbReference type="PANTHER" id="PTHR23150">
    <property type="entry name" value="SULFATASE MODIFYING FACTOR 1, 2"/>
    <property type="match status" value="1"/>
</dbReference>
<keyword evidence="1" id="KW-0732">Signal</keyword>
<proteinExistence type="predicted"/>
<evidence type="ECO:0000313" key="4">
    <source>
        <dbReference type="Proteomes" id="UP000322079"/>
    </source>
</evidence>
<dbReference type="InterPro" id="IPR051043">
    <property type="entry name" value="Sulfatase_Mod_Factor_Kinase"/>
</dbReference>
<accession>A0A5C1DH03</accession>
<dbReference type="PANTHER" id="PTHR23150:SF19">
    <property type="entry name" value="FORMYLGLYCINE-GENERATING ENZYME"/>
    <property type="match status" value="1"/>
</dbReference>
<dbReference type="SUPFAM" id="SSF56436">
    <property type="entry name" value="C-type lectin-like"/>
    <property type="match status" value="1"/>
</dbReference>
<evidence type="ECO:0000256" key="1">
    <source>
        <dbReference type="SAM" id="SignalP"/>
    </source>
</evidence>
<feature type="domain" description="Sulfatase-modifying factor enzyme-like" evidence="2">
    <location>
        <begin position="26"/>
        <end position="251"/>
    </location>
</feature>
<dbReference type="KEGG" id="chrm:FYK34_06600"/>
<name>A0A5C1DH03_9NEIS</name>
<evidence type="ECO:0000259" key="2">
    <source>
        <dbReference type="Pfam" id="PF03781"/>
    </source>
</evidence>
<dbReference type="InterPro" id="IPR016187">
    <property type="entry name" value="CTDL_fold"/>
</dbReference>
<dbReference type="InterPro" id="IPR042095">
    <property type="entry name" value="SUMF_sf"/>
</dbReference>